<dbReference type="PANTHER" id="PTHR33443:SF35">
    <property type="entry name" value="VQ DOMAIN-CONTAINING PROTEIN"/>
    <property type="match status" value="1"/>
</dbReference>
<sequence>MEGNALVLDISSDAEEEEESKSLEEKEEREGEKVIVEYDWIKHFFDVSDEEVEQGNEVVVVNEVKKKDEEEATLTSKCSSIISTKPVNDEGEEDDCVILDCDPEKNVNSVEHGLSESDELLVVGEKGQGFLIYSLFLLLLLQLLECVWILCITNYIRIHFMACKVILQ</sequence>
<evidence type="ECO:0000313" key="4">
    <source>
        <dbReference type="Proteomes" id="UP000447434"/>
    </source>
</evidence>
<comment type="caution">
    <text evidence="3">The sequence shown here is derived from an EMBL/GenBank/DDBJ whole genome shotgun (WGS) entry which is preliminary data.</text>
</comment>
<keyword evidence="2" id="KW-0472">Membrane</keyword>
<protein>
    <submittedName>
        <fullName evidence="3">Uncharacterized protein</fullName>
    </submittedName>
</protein>
<gene>
    <name evidence="3" type="ORF">Lalb_Chr20g0113481</name>
</gene>
<evidence type="ECO:0000313" key="3">
    <source>
        <dbReference type="EMBL" id="KAE9590995.1"/>
    </source>
</evidence>
<keyword evidence="4" id="KW-1185">Reference proteome</keyword>
<reference evidence="4" key="1">
    <citation type="journal article" date="2020" name="Nat. Commun.">
        <title>Genome sequence of the cluster root forming white lupin.</title>
        <authorList>
            <person name="Hufnagel B."/>
            <person name="Marques A."/>
            <person name="Soriano A."/>
            <person name="Marques L."/>
            <person name="Divol F."/>
            <person name="Doumas P."/>
            <person name="Sallet E."/>
            <person name="Mancinotti D."/>
            <person name="Carrere S."/>
            <person name="Marande W."/>
            <person name="Arribat S."/>
            <person name="Keller J."/>
            <person name="Huneau C."/>
            <person name="Blein T."/>
            <person name="Aime D."/>
            <person name="Laguerre M."/>
            <person name="Taylor J."/>
            <person name="Schubert V."/>
            <person name="Nelson M."/>
            <person name="Geu-Flores F."/>
            <person name="Crespi M."/>
            <person name="Gallardo-Guerrero K."/>
            <person name="Delaux P.-M."/>
            <person name="Salse J."/>
            <person name="Berges H."/>
            <person name="Guyot R."/>
            <person name="Gouzy J."/>
            <person name="Peret B."/>
        </authorList>
    </citation>
    <scope>NUCLEOTIDE SEQUENCE [LARGE SCALE GENOMIC DNA]</scope>
    <source>
        <strain evidence="4">cv. Amiga</strain>
    </source>
</reference>
<name>A0A6A4NJM8_LUPAL</name>
<feature type="compositionally biased region" description="Basic and acidic residues" evidence="1">
    <location>
        <begin position="20"/>
        <end position="30"/>
    </location>
</feature>
<dbReference type="EMBL" id="WOCE01000020">
    <property type="protein sequence ID" value="KAE9590995.1"/>
    <property type="molecule type" value="Genomic_DNA"/>
</dbReference>
<feature type="region of interest" description="Disordered" evidence="1">
    <location>
        <begin position="1"/>
        <end position="30"/>
    </location>
</feature>
<keyword evidence="2" id="KW-1133">Transmembrane helix</keyword>
<feature type="transmembrane region" description="Helical" evidence="2">
    <location>
        <begin position="130"/>
        <end position="151"/>
    </location>
</feature>
<accession>A0A6A4NJM8</accession>
<dbReference type="Proteomes" id="UP000447434">
    <property type="component" value="Chromosome 20"/>
</dbReference>
<dbReference type="InterPro" id="IPR053234">
    <property type="entry name" value="RPM1_Interactor"/>
</dbReference>
<organism evidence="3 4">
    <name type="scientific">Lupinus albus</name>
    <name type="common">White lupine</name>
    <name type="synonym">Lupinus termis</name>
    <dbReference type="NCBI Taxonomy" id="3870"/>
    <lineage>
        <taxon>Eukaryota</taxon>
        <taxon>Viridiplantae</taxon>
        <taxon>Streptophyta</taxon>
        <taxon>Embryophyta</taxon>
        <taxon>Tracheophyta</taxon>
        <taxon>Spermatophyta</taxon>
        <taxon>Magnoliopsida</taxon>
        <taxon>eudicotyledons</taxon>
        <taxon>Gunneridae</taxon>
        <taxon>Pentapetalae</taxon>
        <taxon>rosids</taxon>
        <taxon>fabids</taxon>
        <taxon>Fabales</taxon>
        <taxon>Fabaceae</taxon>
        <taxon>Papilionoideae</taxon>
        <taxon>50 kb inversion clade</taxon>
        <taxon>genistoids sensu lato</taxon>
        <taxon>core genistoids</taxon>
        <taxon>Genisteae</taxon>
        <taxon>Lupinus</taxon>
    </lineage>
</organism>
<evidence type="ECO:0000256" key="1">
    <source>
        <dbReference type="SAM" id="MobiDB-lite"/>
    </source>
</evidence>
<keyword evidence="2" id="KW-0812">Transmembrane</keyword>
<dbReference type="AlphaFoldDB" id="A0A6A4NJM8"/>
<proteinExistence type="predicted"/>
<dbReference type="PANTHER" id="PTHR33443">
    <property type="entry name" value="ZGC:112980"/>
    <property type="match status" value="1"/>
</dbReference>
<evidence type="ECO:0000256" key="2">
    <source>
        <dbReference type="SAM" id="Phobius"/>
    </source>
</evidence>